<name>A0ABQ7TUJ4_SOLTU</name>
<comment type="caution">
    <text evidence="1">The sequence shown here is derived from an EMBL/GenBank/DDBJ whole genome shotgun (WGS) entry which is preliminary data.</text>
</comment>
<dbReference type="EMBL" id="JAIVGD010000028">
    <property type="protein sequence ID" value="KAH0737821.1"/>
    <property type="molecule type" value="Genomic_DNA"/>
</dbReference>
<reference evidence="1 2" key="1">
    <citation type="journal article" date="2021" name="bioRxiv">
        <title>Chromosome-scale and haplotype-resolved genome assembly of a tetraploid potato cultivar.</title>
        <authorList>
            <person name="Sun H."/>
            <person name="Jiao W.-B."/>
            <person name="Krause K."/>
            <person name="Campoy J.A."/>
            <person name="Goel M."/>
            <person name="Folz-Donahue K."/>
            <person name="Kukat C."/>
            <person name="Huettel B."/>
            <person name="Schneeberger K."/>
        </authorList>
    </citation>
    <scope>NUCLEOTIDE SEQUENCE [LARGE SCALE GENOMIC DNA]</scope>
    <source>
        <strain evidence="1">SolTubOtavaFocal</strain>
        <tissue evidence="1">Leaves</tissue>
    </source>
</reference>
<proteinExistence type="predicted"/>
<accession>A0ABQ7TUJ4</accession>
<protein>
    <recommendedName>
        <fullName evidence="3">RNA-directed DNA polymerase (Reverse transcriptase)</fullName>
    </recommendedName>
</protein>
<dbReference type="Proteomes" id="UP000826656">
    <property type="component" value="Unassembled WGS sequence"/>
</dbReference>
<keyword evidence="2" id="KW-1185">Reference proteome</keyword>
<evidence type="ECO:0008006" key="3">
    <source>
        <dbReference type="Google" id="ProtNLM"/>
    </source>
</evidence>
<organism evidence="1 2">
    <name type="scientific">Solanum tuberosum</name>
    <name type="common">Potato</name>
    <dbReference type="NCBI Taxonomy" id="4113"/>
    <lineage>
        <taxon>Eukaryota</taxon>
        <taxon>Viridiplantae</taxon>
        <taxon>Streptophyta</taxon>
        <taxon>Embryophyta</taxon>
        <taxon>Tracheophyta</taxon>
        <taxon>Spermatophyta</taxon>
        <taxon>Magnoliopsida</taxon>
        <taxon>eudicotyledons</taxon>
        <taxon>Gunneridae</taxon>
        <taxon>Pentapetalae</taxon>
        <taxon>asterids</taxon>
        <taxon>lamiids</taxon>
        <taxon>Solanales</taxon>
        <taxon>Solanaceae</taxon>
        <taxon>Solanoideae</taxon>
        <taxon>Solaneae</taxon>
        <taxon>Solanum</taxon>
    </lineage>
</organism>
<gene>
    <name evidence="1" type="ORF">KY290_036526</name>
</gene>
<sequence length="177" mass="20745">MKRLASTLSKWSRREFGDIFTVVKEYEEQVRQAEELHHCNAKYIKYLKLESSILKQKTQLQWFKDGDANSKYFHSIMRGRRRRLFIHKISTDDNEWIQGDENIAKAACVYFQETFTGHENRIAENILQCIPRMVTEEQNQNLQALPTREELKQAVYSMNPNSAPGPDGFGGMFYQAC</sequence>
<evidence type="ECO:0000313" key="2">
    <source>
        <dbReference type="Proteomes" id="UP000826656"/>
    </source>
</evidence>
<evidence type="ECO:0000313" key="1">
    <source>
        <dbReference type="EMBL" id="KAH0737821.1"/>
    </source>
</evidence>